<dbReference type="InterPro" id="IPR036909">
    <property type="entry name" value="Cyt_c-like_dom_sf"/>
</dbReference>
<dbReference type="Proteomes" id="UP000739538">
    <property type="component" value="Unassembled WGS sequence"/>
</dbReference>
<dbReference type="SUPFAM" id="SSF46626">
    <property type="entry name" value="Cytochrome c"/>
    <property type="match status" value="1"/>
</dbReference>
<feature type="signal peptide" evidence="1">
    <location>
        <begin position="1"/>
        <end position="25"/>
    </location>
</feature>
<organism evidence="3 4">
    <name type="scientific">Eiseniibacteriota bacterium</name>
    <dbReference type="NCBI Taxonomy" id="2212470"/>
    <lineage>
        <taxon>Bacteria</taxon>
        <taxon>Candidatus Eiseniibacteriota</taxon>
    </lineage>
</organism>
<dbReference type="EMBL" id="JAGQHS010000009">
    <property type="protein sequence ID" value="MCA9754767.1"/>
    <property type="molecule type" value="Genomic_DNA"/>
</dbReference>
<dbReference type="InterPro" id="IPR038765">
    <property type="entry name" value="Papain-like_cys_pep_sf"/>
</dbReference>
<evidence type="ECO:0000259" key="2">
    <source>
        <dbReference type="SMART" id="SM00460"/>
    </source>
</evidence>
<evidence type="ECO:0000313" key="3">
    <source>
        <dbReference type="EMBL" id="MCA9754767.1"/>
    </source>
</evidence>
<reference evidence="3" key="1">
    <citation type="submission" date="2020-04" db="EMBL/GenBank/DDBJ databases">
        <authorList>
            <person name="Zhang T."/>
        </authorList>
    </citation>
    <scope>NUCLEOTIDE SEQUENCE</scope>
    <source>
        <strain evidence="3">HKST-UBA02</strain>
    </source>
</reference>
<sequence>MRRGFSLAVSCVSVFGLLVVGSALSQDANEDEVRSFDADLGVAYIDVSSYPPEQQALYPVFAQKCSKCHTLARPINSSMTGDEWYGYVNRMSRKPGSGISPKVAEEIFSFLSYDSQVRARSASAVDPALVPVLAVSKELGGVQRIAAATRNVDPESPELRIRVDGDRRLDVKKLFQSDDGQKIARWTQREPNKAELQVLPVENLGGSAPKAAAAEASGAVADAAAEAIGNESDPEEQVELILDWLDESLERSSWPGDQDAAAAIAAGKGDATEFTRVFCAMATAAGIPVRSRVGLVAQRTSFHFHPWAEVWLGGWMPVDPYFGQFPADLTHLRLVVDGDDELSGWDAGRYPGLDRLRLAVQIDQEEDEAPK</sequence>
<feature type="domain" description="Transglutaminase-like" evidence="2">
    <location>
        <begin position="263"/>
        <end position="322"/>
    </location>
</feature>
<evidence type="ECO:0000256" key="1">
    <source>
        <dbReference type="SAM" id="SignalP"/>
    </source>
</evidence>
<dbReference type="PANTHER" id="PTHR33490:SF3">
    <property type="entry name" value="CONSERVED INTEGRAL MEMBRANE PROTEIN"/>
    <property type="match status" value="1"/>
</dbReference>
<dbReference type="Pfam" id="PF01841">
    <property type="entry name" value="Transglut_core"/>
    <property type="match status" value="1"/>
</dbReference>
<gene>
    <name evidence="3" type="ORF">KDA27_03120</name>
</gene>
<dbReference type="GO" id="GO:0020037">
    <property type="term" value="F:heme binding"/>
    <property type="evidence" value="ECO:0007669"/>
    <property type="project" value="InterPro"/>
</dbReference>
<dbReference type="PANTHER" id="PTHR33490">
    <property type="entry name" value="BLR5614 PROTEIN-RELATED"/>
    <property type="match status" value="1"/>
</dbReference>
<feature type="chain" id="PRO_5036785897" evidence="1">
    <location>
        <begin position="26"/>
        <end position="371"/>
    </location>
</feature>
<dbReference type="AlphaFoldDB" id="A0A956N9P0"/>
<dbReference type="InterPro" id="IPR002931">
    <property type="entry name" value="Transglutaminase-like"/>
</dbReference>
<accession>A0A956N9P0</accession>
<dbReference type="SMART" id="SM00460">
    <property type="entry name" value="TGc"/>
    <property type="match status" value="1"/>
</dbReference>
<protein>
    <submittedName>
        <fullName evidence="3">Transglutaminase domain-containing protein</fullName>
    </submittedName>
</protein>
<comment type="caution">
    <text evidence="3">The sequence shown here is derived from an EMBL/GenBank/DDBJ whole genome shotgun (WGS) entry which is preliminary data.</text>
</comment>
<keyword evidence="1" id="KW-0732">Signal</keyword>
<reference evidence="3" key="2">
    <citation type="journal article" date="2021" name="Microbiome">
        <title>Successional dynamics and alternative stable states in a saline activated sludge microbial community over 9 years.</title>
        <authorList>
            <person name="Wang Y."/>
            <person name="Ye J."/>
            <person name="Ju F."/>
            <person name="Liu L."/>
            <person name="Boyd J.A."/>
            <person name="Deng Y."/>
            <person name="Parks D.H."/>
            <person name="Jiang X."/>
            <person name="Yin X."/>
            <person name="Woodcroft B.J."/>
            <person name="Tyson G.W."/>
            <person name="Hugenholtz P."/>
            <person name="Polz M.F."/>
            <person name="Zhang T."/>
        </authorList>
    </citation>
    <scope>NUCLEOTIDE SEQUENCE</scope>
    <source>
        <strain evidence="3">HKST-UBA02</strain>
    </source>
</reference>
<dbReference type="GO" id="GO:0009055">
    <property type="term" value="F:electron transfer activity"/>
    <property type="evidence" value="ECO:0007669"/>
    <property type="project" value="InterPro"/>
</dbReference>
<proteinExistence type="predicted"/>
<evidence type="ECO:0000313" key="4">
    <source>
        <dbReference type="Proteomes" id="UP000739538"/>
    </source>
</evidence>
<dbReference type="SUPFAM" id="SSF54001">
    <property type="entry name" value="Cysteine proteinases"/>
    <property type="match status" value="1"/>
</dbReference>
<dbReference type="Gene3D" id="3.10.620.30">
    <property type="match status" value="1"/>
</dbReference>
<name>A0A956N9P0_UNCEI</name>
<dbReference type="Gene3D" id="1.10.760.10">
    <property type="entry name" value="Cytochrome c-like domain"/>
    <property type="match status" value="1"/>
</dbReference>